<feature type="compositionally biased region" description="Low complexity" evidence="5">
    <location>
        <begin position="123"/>
        <end position="135"/>
    </location>
</feature>
<feature type="compositionally biased region" description="Polar residues" evidence="5">
    <location>
        <begin position="1550"/>
        <end position="1560"/>
    </location>
</feature>
<evidence type="ECO:0000256" key="3">
    <source>
        <dbReference type="ARBA" id="ARBA00023038"/>
    </source>
</evidence>
<dbReference type="Pfam" id="PF00412">
    <property type="entry name" value="LIM"/>
    <property type="match status" value="2"/>
</dbReference>
<dbReference type="SMART" id="SM00132">
    <property type="entry name" value="LIM"/>
    <property type="match status" value="2"/>
</dbReference>
<evidence type="ECO:0000313" key="8">
    <source>
        <dbReference type="RefSeq" id="XP_022255159.1"/>
    </source>
</evidence>
<evidence type="ECO:0000256" key="1">
    <source>
        <dbReference type="ARBA" id="ARBA00022723"/>
    </source>
</evidence>
<accession>A0ABM1TH03</accession>
<feature type="compositionally biased region" description="Basic and acidic residues" evidence="5">
    <location>
        <begin position="581"/>
        <end position="614"/>
    </location>
</feature>
<feature type="region of interest" description="Disordered" evidence="5">
    <location>
        <begin position="1103"/>
        <end position="1130"/>
    </location>
</feature>
<feature type="compositionally biased region" description="Low complexity" evidence="5">
    <location>
        <begin position="1150"/>
        <end position="1159"/>
    </location>
</feature>
<dbReference type="RefSeq" id="XP_022255159.1">
    <property type="nucleotide sequence ID" value="XM_022399451.1"/>
</dbReference>
<sequence length="1570" mass="177314">MPRVKTLTEMGDSTVSKNAPLSPEGSKLLNSPITLDFDPLSFEFKDGNSGSLTTNKHGFEGARTEVEAPKSKRQRNSAKVHDNIDLNIENTSLGTQNKSHYTSKNKTKNSHYRSRKDSDSSSDEQQSPSSGSGSESDVDSPDSHAEADNNKYFKGQLHSNNSEEKRAIAQRNGQTIQSQKSDNEGNESQTTSDAVTCTETDDSKITSPLTTNYDLSYSFEDIPHFRSIAKHRPRYHDIDSEEYNVGDVLEKSVNEEKQPSLDLHLHADSGYVTKDLTYDKHVIEDTCRKNNKVMLEESENKYDLDLEEKVECAEDLVERDGSEPKNQEVVEHEFSVSVVAQKEHGSVNKDSDHFVTTKDNQHEKEESFVKTIHNEHEGEEHVVTTKDSEHEGEGHVVTTKDSEHEDEEYSVSNKNSEHDNEEHDVANKDSEHDDEEHDVTNKDIEHDGEELAVTNKDSERDDEELAVTNKDSEHDDEELAVTNKDSEHEYGEHDVSNKDGDHDNEEHDVTNKDSELEDEEHVVTTSESEHDDEEHDAMHEKSDTSDSDVEKSGKKKTTTQKTTASSVNVVEKPRYSTSSNESRDEEKIKTLKESHEEKITTTTKLEQKTTRQYHEVNGVSESEKKPVDSDNSSDSESNKPEVEKENVIHLVSVDKLKTEYITHATHQSQLEQQPPKDSILERINLKSLKTEYITHAAHKSQQEQAPKDSILKAIDLKSMASTYIEHVQHSDQRLLTPSRGVVRTGVDIHSLRRFYQTDKNKDEKPAPSRGVIQTGVNISKLMSSFTESQKNHVSIVEKEPLEEVKPSVNRAKVARTFSQGQKDEKETLCRICGKHVYLMDKIKAEKSAFHKLCFRCKECNKALNVDTYSSHEGEIYCKPHFRELFRPKANFEEDSGPMTSDIQEVEAKPKKFEMIIRENVPEELPPDVVRSDTKVEVDLPSVPDLTGIRSRFESPQEEIHYASIADKFSLQRTESVMQRLAKYQSAVSGEENGEILGSSEDEDYDPSVVRESKKKEKVKFVEMSNLKSQWESGNVGKPEAKGADTKDELNKLRQKMCLGRSESKRALYERACKEAESNLASKSASVELGNEVKTVNIKEKFEKGELESELEQEKQEKARREKEEDFSVFSETGTAAGARSLFKQIDATTVSSSSVKSPSADQKRAREVPISTVSPTRDADVVKCSDPVSKDEIEVDPTQLTQRFHFFENYKEESKERKRFQITPPRETKKEESPVREIERDPNIVRSSDAADEVIVTDTAKKMLNKFKQLENQSDSGDVPAGPKPVKRITPPREYTKIDDEHEPSPEPERDPNIILCSYKNEDDIAWDTEKAKNLRAKFEHWQPDAEQDSTKNENEFLPETDTAKNLRAKFEAIREESIKPKEKPKPRVRRFVDLGSPSGEDCDVCGKRLYPVEKMEASGIKFHRNCFRCTHCNSMLRLENYTTGGGKLYCSPHFKLLSISKSTHETVSEMGHETASETGHEAVSEMGHETASETGHEAVSEMGHETASETGHEAASEMGHETASETGHETEHDILSESGHEDELKPTKTEVSNEFQETVNAAGVDEAAS</sequence>
<feature type="region of interest" description="Disordered" evidence="5">
    <location>
        <begin position="343"/>
        <end position="645"/>
    </location>
</feature>
<feature type="compositionally biased region" description="Basic and acidic residues" evidence="5">
    <location>
        <begin position="141"/>
        <end position="151"/>
    </location>
</feature>
<organism evidence="7 8">
    <name type="scientific">Limulus polyphemus</name>
    <name type="common">Atlantic horseshoe crab</name>
    <dbReference type="NCBI Taxonomy" id="6850"/>
    <lineage>
        <taxon>Eukaryota</taxon>
        <taxon>Metazoa</taxon>
        <taxon>Ecdysozoa</taxon>
        <taxon>Arthropoda</taxon>
        <taxon>Chelicerata</taxon>
        <taxon>Merostomata</taxon>
        <taxon>Xiphosura</taxon>
        <taxon>Limulidae</taxon>
        <taxon>Limulus</taxon>
    </lineage>
</organism>
<feature type="region of interest" description="Disordered" evidence="5">
    <location>
        <begin position="1"/>
        <end position="210"/>
    </location>
</feature>
<feature type="compositionally biased region" description="Basic and acidic residues" evidence="5">
    <location>
        <begin position="484"/>
        <end position="514"/>
    </location>
</feature>
<feature type="compositionally biased region" description="Basic and acidic residues" evidence="5">
    <location>
        <begin position="1294"/>
        <end position="1312"/>
    </location>
</feature>
<feature type="compositionally biased region" description="Basic and acidic residues" evidence="5">
    <location>
        <begin position="1466"/>
        <end position="1549"/>
    </location>
</feature>
<feature type="domain" description="LIM zinc-binding" evidence="6">
    <location>
        <begin position="1401"/>
        <end position="1461"/>
    </location>
</feature>
<keyword evidence="3 4" id="KW-0440">LIM domain</keyword>
<keyword evidence="1 4" id="KW-0479">Metal-binding</keyword>
<feature type="compositionally biased region" description="Polar residues" evidence="5">
    <location>
        <begin position="171"/>
        <end position="198"/>
    </location>
</feature>
<feature type="region of interest" description="Disordered" evidence="5">
    <location>
        <begin position="1466"/>
        <end position="1570"/>
    </location>
</feature>
<dbReference type="GeneID" id="106470808"/>
<dbReference type="PROSITE" id="PS50023">
    <property type="entry name" value="LIM_DOMAIN_2"/>
    <property type="match status" value="2"/>
</dbReference>
<dbReference type="PROSITE" id="PS00478">
    <property type="entry name" value="LIM_DOMAIN_1"/>
    <property type="match status" value="2"/>
</dbReference>
<feature type="region of interest" description="Disordered" evidence="5">
    <location>
        <begin position="1215"/>
        <end position="1245"/>
    </location>
</feature>
<feature type="region of interest" description="Disordered" evidence="5">
    <location>
        <begin position="1266"/>
        <end position="1312"/>
    </location>
</feature>
<keyword evidence="7" id="KW-1185">Reference proteome</keyword>
<evidence type="ECO:0000256" key="2">
    <source>
        <dbReference type="ARBA" id="ARBA00022833"/>
    </source>
</evidence>
<name>A0ABM1TH03_LIMPO</name>
<evidence type="ECO:0000256" key="5">
    <source>
        <dbReference type="SAM" id="MobiDB-lite"/>
    </source>
</evidence>
<keyword evidence="2 4" id="KW-0862">Zinc</keyword>
<dbReference type="Proteomes" id="UP000694941">
    <property type="component" value="Unplaced"/>
</dbReference>
<feature type="compositionally biased region" description="Basic and acidic residues" evidence="5">
    <location>
        <begin position="536"/>
        <end position="552"/>
    </location>
</feature>
<feature type="region of interest" description="Disordered" evidence="5">
    <location>
        <begin position="1147"/>
        <end position="1174"/>
    </location>
</feature>
<feature type="domain" description="LIM zinc-binding" evidence="6">
    <location>
        <begin position="827"/>
        <end position="887"/>
    </location>
</feature>
<dbReference type="SUPFAM" id="SSF57716">
    <property type="entry name" value="Glucocorticoid receptor-like (DNA-binding domain)"/>
    <property type="match status" value="4"/>
</dbReference>
<feature type="compositionally biased region" description="Basic and acidic residues" evidence="5">
    <location>
        <begin position="415"/>
        <end position="431"/>
    </location>
</feature>
<feature type="compositionally biased region" description="Basic and acidic residues" evidence="5">
    <location>
        <begin position="57"/>
        <end position="70"/>
    </location>
</feature>
<gene>
    <name evidence="8" type="primary">LOC106470808</name>
</gene>
<dbReference type="InterPro" id="IPR001781">
    <property type="entry name" value="Znf_LIM"/>
</dbReference>
<feature type="compositionally biased region" description="Basic and acidic residues" evidence="5">
    <location>
        <begin position="1103"/>
        <end position="1125"/>
    </location>
</feature>
<feature type="compositionally biased region" description="Basic and acidic residues" evidence="5">
    <location>
        <begin position="1226"/>
        <end position="1243"/>
    </location>
</feature>
<dbReference type="CDD" id="cd09358">
    <property type="entry name" value="LIM_Mical_like"/>
    <property type="match status" value="2"/>
</dbReference>
<feature type="compositionally biased region" description="Basic and acidic residues" evidence="5">
    <location>
        <begin position="343"/>
        <end position="403"/>
    </location>
</feature>
<evidence type="ECO:0000259" key="6">
    <source>
        <dbReference type="PROSITE" id="PS50023"/>
    </source>
</evidence>
<evidence type="ECO:0000313" key="7">
    <source>
        <dbReference type="Proteomes" id="UP000694941"/>
    </source>
</evidence>
<feature type="compositionally biased region" description="Polar residues" evidence="5">
    <location>
        <begin position="88"/>
        <end position="100"/>
    </location>
</feature>
<reference evidence="8" key="1">
    <citation type="submission" date="2025-08" db="UniProtKB">
        <authorList>
            <consortium name="RefSeq"/>
        </authorList>
    </citation>
    <scope>IDENTIFICATION</scope>
    <source>
        <tissue evidence="8">Muscle</tissue>
    </source>
</reference>
<protein>
    <submittedName>
        <fullName evidence="8">Kinesin-related protein 4-like</fullName>
    </submittedName>
</protein>
<proteinExistence type="predicted"/>
<evidence type="ECO:0000256" key="4">
    <source>
        <dbReference type="PROSITE-ProRule" id="PRU00125"/>
    </source>
</evidence>
<dbReference type="Gene3D" id="2.10.110.10">
    <property type="entry name" value="Cysteine Rich Protein"/>
    <property type="match status" value="2"/>
</dbReference>
<dbReference type="PANTHER" id="PTHR24206">
    <property type="entry name" value="OS06G0237300 PROTEIN"/>
    <property type="match status" value="1"/>
</dbReference>
<feature type="compositionally biased region" description="Basic residues" evidence="5">
    <location>
        <begin position="101"/>
        <end position="114"/>
    </location>
</feature>
<feature type="compositionally biased region" description="Basic and acidic residues" evidence="5">
    <location>
        <begin position="636"/>
        <end position="645"/>
    </location>
</feature>
<feature type="region of interest" description="Disordered" evidence="5">
    <location>
        <begin position="987"/>
        <end position="1010"/>
    </location>
</feature>